<dbReference type="PANTHER" id="PTHR35895">
    <property type="entry name" value="CHROMOSOME 16, WHOLE GENOME SHOTGUN SEQUENCE"/>
    <property type="match status" value="1"/>
</dbReference>
<dbReference type="InterPro" id="IPR022185">
    <property type="entry name" value="DUF3712"/>
</dbReference>
<dbReference type="Pfam" id="PF12505">
    <property type="entry name" value="DUF3712"/>
    <property type="match status" value="1"/>
</dbReference>
<accession>A0A1W2TMN6</accession>
<dbReference type="GO" id="GO:0000329">
    <property type="term" value="C:fungal-type vacuole membrane"/>
    <property type="evidence" value="ECO:0007669"/>
    <property type="project" value="InterPro"/>
</dbReference>
<organism evidence="3">
    <name type="scientific">Rosellinia necatrix</name>
    <name type="common">White root-rot fungus</name>
    <dbReference type="NCBI Taxonomy" id="77044"/>
    <lineage>
        <taxon>Eukaryota</taxon>
        <taxon>Fungi</taxon>
        <taxon>Dikarya</taxon>
        <taxon>Ascomycota</taxon>
        <taxon>Pezizomycotina</taxon>
        <taxon>Sordariomycetes</taxon>
        <taxon>Xylariomycetidae</taxon>
        <taxon>Xylariales</taxon>
        <taxon>Xylariaceae</taxon>
        <taxon>Rosellinia</taxon>
    </lineage>
</organism>
<evidence type="ECO:0000256" key="1">
    <source>
        <dbReference type="SAM" id="MobiDB-lite"/>
    </source>
</evidence>
<proteinExistence type="predicted"/>
<keyword evidence="2" id="KW-1133">Transmembrane helix</keyword>
<gene>
    <name evidence="3" type="ORF">SAMD00023353_3500060</name>
</gene>
<dbReference type="AlphaFoldDB" id="A0A1W2TMN6"/>
<evidence type="ECO:0008006" key="5">
    <source>
        <dbReference type="Google" id="ProtNLM"/>
    </source>
</evidence>
<keyword evidence="2" id="KW-0472">Membrane</keyword>
<name>A0A1W2TMN6_ROSNE</name>
<dbReference type="PANTHER" id="PTHR35895:SF2">
    <property type="match status" value="1"/>
</dbReference>
<keyword evidence="4" id="KW-1185">Reference proteome</keyword>
<feature type="region of interest" description="Disordered" evidence="1">
    <location>
        <begin position="1"/>
        <end position="56"/>
    </location>
</feature>
<dbReference type="EMBL" id="DF977480">
    <property type="protein sequence ID" value="GAP89599.1"/>
    <property type="molecule type" value="Genomic_DNA"/>
</dbReference>
<dbReference type="OrthoDB" id="10039566at2759"/>
<sequence length="455" mass="48854">MATESQFQERSHFDHSSPPASIHGARGDAVDGPSDAPGRGSDEASSVDHVHEKTPPVVPLTKKEKVKRHCGQFKWWYLGAAVVIAIILLPLLFTKIIPAITQDIVDAQKLPIIGGTFQALSPTELSVTLETQLDTPLPADLDPTTLFVYNKETPVYSPFMNVTLPKLHVNHKTPVMVTNQTVTVTNETELVKFFDKIFDLPEAELSVKGKPTIHLGALKMSANIHKTIKAGALNYLHGFGITTLRLIFPPREDGVNIKGTLNLPNAGVLTLGLGNLTLDLFSGDIRLGFVNIYNVVLPPGNNSCPFEGELFLNELLPNIGPILDSQAGPLAEGNIELRATGNSTMVNGVHIGYVEKVLNKKKLIASMPVITLLGDIISSFSANGEASLTDLLGDTLGNSTFIEGLLNNFNTTLHTNGTGLSSKIGRSAPYGSRTIKAPATKSLLKMGLKLALAKL</sequence>
<evidence type="ECO:0000313" key="3">
    <source>
        <dbReference type="EMBL" id="GAP89599.1"/>
    </source>
</evidence>
<keyword evidence="2" id="KW-0812">Transmembrane</keyword>
<reference evidence="3" key="1">
    <citation type="submission" date="2016-03" db="EMBL/GenBank/DDBJ databases">
        <title>Draft genome sequence of Rosellinia necatrix.</title>
        <authorList>
            <person name="Kanematsu S."/>
        </authorList>
    </citation>
    <scope>NUCLEOTIDE SEQUENCE [LARGE SCALE GENOMIC DNA]</scope>
    <source>
        <strain evidence="3">W97</strain>
    </source>
</reference>
<evidence type="ECO:0000313" key="4">
    <source>
        <dbReference type="Proteomes" id="UP000054516"/>
    </source>
</evidence>
<dbReference type="Proteomes" id="UP000054516">
    <property type="component" value="Unassembled WGS sequence"/>
</dbReference>
<dbReference type="STRING" id="77044.A0A1W2TMN6"/>
<feature type="transmembrane region" description="Helical" evidence="2">
    <location>
        <begin position="75"/>
        <end position="93"/>
    </location>
</feature>
<protein>
    <recommendedName>
        <fullName evidence="5">Pre-rRNA processing protein</fullName>
    </recommendedName>
</protein>
<dbReference type="InterPro" id="IPR046368">
    <property type="entry name" value="Tag1"/>
</dbReference>
<feature type="compositionally biased region" description="Basic and acidic residues" evidence="1">
    <location>
        <begin position="40"/>
        <end position="54"/>
    </location>
</feature>
<dbReference type="OMA" id="HVLGHWD"/>
<evidence type="ECO:0000256" key="2">
    <source>
        <dbReference type="SAM" id="Phobius"/>
    </source>
</evidence>